<accession>A0A285UCQ6</accession>
<gene>
    <name evidence="6" type="primary">rnd</name>
    <name evidence="8" type="ORF">SAMN05892877_106134</name>
</gene>
<keyword evidence="4 6" id="KW-0378">Hydrolase</keyword>
<dbReference type="SUPFAM" id="SSF53098">
    <property type="entry name" value="Ribonuclease H-like"/>
    <property type="match status" value="1"/>
</dbReference>
<keyword evidence="3 6" id="KW-0540">Nuclease</keyword>
<dbReference type="GO" id="GO:0000166">
    <property type="term" value="F:nucleotide binding"/>
    <property type="evidence" value="ECO:0007669"/>
    <property type="project" value="InterPro"/>
</dbReference>
<feature type="domain" description="HRDC" evidence="7">
    <location>
        <begin position="208"/>
        <end position="289"/>
    </location>
</feature>
<evidence type="ECO:0000259" key="7">
    <source>
        <dbReference type="PROSITE" id="PS50967"/>
    </source>
</evidence>
<dbReference type="EMBL" id="OBQD01000006">
    <property type="protein sequence ID" value="SOC39670.1"/>
    <property type="molecule type" value="Genomic_DNA"/>
</dbReference>
<dbReference type="InterPro" id="IPR002121">
    <property type="entry name" value="HRDC_dom"/>
</dbReference>
<dbReference type="InterPro" id="IPR036397">
    <property type="entry name" value="RNaseH_sf"/>
</dbReference>
<dbReference type="GO" id="GO:0042780">
    <property type="term" value="P:tRNA 3'-end processing"/>
    <property type="evidence" value="ECO:0007669"/>
    <property type="project" value="UniProtKB-UniRule"/>
</dbReference>
<keyword evidence="5 6" id="KW-0269">Exonuclease</keyword>
<comment type="subcellular location">
    <subcellularLocation>
        <location evidence="6">Cytoplasm</location>
    </subcellularLocation>
</comment>
<dbReference type="Gene3D" id="3.30.420.10">
    <property type="entry name" value="Ribonuclease H-like superfamily/Ribonuclease H"/>
    <property type="match status" value="1"/>
</dbReference>
<keyword evidence="1 6" id="KW-0963">Cytoplasm</keyword>
<dbReference type="PANTHER" id="PTHR47649:SF1">
    <property type="entry name" value="RIBONUCLEASE D"/>
    <property type="match status" value="1"/>
</dbReference>
<organism evidence="8 9">
    <name type="scientific">Rhizobium subbaraonis</name>
    <dbReference type="NCBI Taxonomy" id="908946"/>
    <lineage>
        <taxon>Bacteria</taxon>
        <taxon>Pseudomonadati</taxon>
        <taxon>Pseudomonadota</taxon>
        <taxon>Alphaproteobacteria</taxon>
        <taxon>Hyphomicrobiales</taxon>
        <taxon>Rhizobiaceae</taxon>
        <taxon>Rhizobium/Agrobacterium group</taxon>
        <taxon>Rhizobium</taxon>
    </lineage>
</organism>
<dbReference type="GO" id="GO:0033890">
    <property type="term" value="F:ribonuclease D activity"/>
    <property type="evidence" value="ECO:0007669"/>
    <property type="project" value="UniProtKB-UniRule"/>
</dbReference>
<dbReference type="SMART" id="SM00474">
    <property type="entry name" value="35EXOc"/>
    <property type="match status" value="1"/>
</dbReference>
<evidence type="ECO:0000256" key="6">
    <source>
        <dbReference type="HAMAP-Rule" id="MF_01899"/>
    </source>
</evidence>
<dbReference type="NCBIfam" id="TIGR01388">
    <property type="entry name" value="rnd"/>
    <property type="match status" value="1"/>
</dbReference>
<comment type="catalytic activity">
    <reaction evidence="6">
        <text>Exonucleolytic cleavage that removes extra residues from the 3'-terminus of tRNA to produce 5'-mononucleotides.</text>
        <dbReference type="EC" id="3.1.13.5"/>
    </reaction>
</comment>
<dbReference type="PANTHER" id="PTHR47649">
    <property type="entry name" value="RIBONUCLEASE D"/>
    <property type="match status" value="1"/>
</dbReference>
<keyword evidence="9" id="KW-1185">Reference proteome</keyword>
<evidence type="ECO:0000256" key="3">
    <source>
        <dbReference type="ARBA" id="ARBA00022722"/>
    </source>
</evidence>
<comment type="cofactor">
    <cofactor evidence="6">
        <name>a divalent metal cation</name>
        <dbReference type="ChEBI" id="CHEBI:60240"/>
    </cofactor>
</comment>
<dbReference type="Proteomes" id="UP000219167">
    <property type="component" value="Unassembled WGS sequence"/>
</dbReference>
<dbReference type="Pfam" id="PF00570">
    <property type="entry name" value="HRDC"/>
    <property type="match status" value="1"/>
</dbReference>
<dbReference type="GO" id="GO:0008408">
    <property type="term" value="F:3'-5' exonuclease activity"/>
    <property type="evidence" value="ECO:0007669"/>
    <property type="project" value="InterPro"/>
</dbReference>
<comment type="similarity">
    <text evidence="6">Belongs to the RNase D family.</text>
</comment>
<dbReference type="InterPro" id="IPR010997">
    <property type="entry name" value="HRDC-like_sf"/>
</dbReference>
<dbReference type="EC" id="3.1.13.5" evidence="6"/>
<dbReference type="GO" id="GO:0003676">
    <property type="term" value="F:nucleic acid binding"/>
    <property type="evidence" value="ECO:0007669"/>
    <property type="project" value="InterPro"/>
</dbReference>
<dbReference type="Gene3D" id="1.10.150.80">
    <property type="entry name" value="HRDC domain"/>
    <property type="match status" value="1"/>
</dbReference>
<dbReference type="AlphaFoldDB" id="A0A285UCQ6"/>
<dbReference type="InterPro" id="IPR051086">
    <property type="entry name" value="RNase_D-like"/>
</dbReference>
<keyword evidence="2 6" id="KW-0819">tRNA processing</keyword>
<evidence type="ECO:0000256" key="2">
    <source>
        <dbReference type="ARBA" id="ARBA00022694"/>
    </source>
</evidence>
<dbReference type="InterPro" id="IPR044876">
    <property type="entry name" value="HRDC_dom_sf"/>
</dbReference>
<dbReference type="GO" id="GO:0005737">
    <property type="term" value="C:cytoplasm"/>
    <property type="evidence" value="ECO:0007669"/>
    <property type="project" value="UniProtKB-SubCell"/>
</dbReference>
<dbReference type="Pfam" id="PF01612">
    <property type="entry name" value="DNA_pol_A_exo1"/>
    <property type="match status" value="1"/>
</dbReference>
<proteinExistence type="inferred from homology"/>
<evidence type="ECO:0000256" key="1">
    <source>
        <dbReference type="ARBA" id="ARBA00022490"/>
    </source>
</evidence>
<reference evidence="8 9" key="1">
    <citation type="submission" date="2017-08" db="EMBL/GenBank/DDBJ databases">
        <authorList>
            <person name="de Groot N.N."/>
        </authorList>
    </citation>
    <scope>NUCLEOTIDE SEQUENCE [LARGE SCALE GENOMIC DNA]</scope>
    <source>
        <strain evidence="8 9">JC85</strain>
    </source>
</reference>
<evidence type="ECO:0000256" key="4">
    <source>
        <dbReference type="ARBA" id="ARBA00022801"/>
    </source>
</evidence>
<dbReference type="HAMAP" id="MF_01899">
    <property type="entry name" value="RNase_D"/>
    <property type="match status" value="1"/>
</dbReference>
<evidence type="ECO:0000313" key="9">
    <source>
        <dbReference type="Proteomes" id="UP000219167"/>
    </source>
</evidence>
<dbReference type="SMART" id="SM00341">
    <property type="entry name" value="HRDC"/>
    <property type="match status" value="1"/>
</dbReference>
<dbReference type="InterPro" id="IPR002562">
    <property type="entry name" value="3'-5'_exonuclease_dom"/>
</dbReference>
<dbReference type="InterPro" id="IPR012337">
    <property type="entry name" value="RNaseH-like_sf"/>
</dbReference>
<protein>
    <recommendedName>
        <fullName evidence="6">Ribonuclease D</fullName>
        <shortName evidence="6">RNase D</shortName>
        <ecNumber evidence="6">3.1.13.5</ecNumber>
    </recommendedName>
</protein>
<dbReference type="CDD" id="cd06142">
    <property type="entry name" value="RNaseD_exo"/>
    <property type="match status" value="1"/>
</dbReference>
<comment type="function">
    <text evidence="6">Exonuclease involved in the 3' processing of various precursor tRNAs. Initiates hydrolysis at the 3'-terminus of an RNA molecule and releases 5'-mononucleotides.</text>
</comment>
<sequence length="383" mass="42770">MHIIETTAALAEACALLAKSDYMTIDTEFLRETTFWPELCLIQMAGPETAVIVDPMAKGIDLAPFFALMADSSVVKVFHAARQDLEIIYNLGKLIPHPIFDTQVAAMVCGFGDSVSYDQLVQKTKGVQIDKSSRFTDWSRRPLTDKQLEYALADVTHLRDVYQFLKSKLEQEDRTLWVTEEMAVLEAPGTYDIHPDDAWKRLKLRVKKPLELVVLQKVAAWREREARSRNVPRSRILKDDTIYEIAQQQPADAEALGRLRTIPKGWERSQSGSALLEAIKEALAIPKTDLPKLPRQPHVPEGAAAATEMLKVLLKLVAEKQGVAAKIIANSDDLEKIAIDGESADVAALHGWRRELFGNVALDLIGGKVALRFVNRKIEAVEL</sequence>
<evidence type="ECO:0000313" key="8">
    <source>
        <dbReference type="EMBL" id="SOC39670.1"/>
    </source>
</evidence>
<dbReference type="PROSITE" id="PS50967">
    <property type="entry name" value="HRDC"/>
    <property type="match status" value="1"/>
</dbReference>
<evidence type="ECO:0000256" key="5">
    <source>
        <dbReference type="ARBA" id="ARBA00022839"/>
    </source>
</evidence>
<name>A0A285UCQ6_9HYPH</name>
<dbReference type="SUPFAM" id="SSF47819">
    <property type="entry name" value="HRDC-like"/>
    <property type="match status" value="2"/>
</dbReference>
<dbReference type="InterPro" id="IPR006292">
    <property type="entry name" value="RNase_D"/>
</dbReference>